<evidence type="ECO:0000256" key="1">
    <source>
        <dbReference type="SAM" id="MobiDB-lite"/>
    </source>
</evidence>
<dbReference type="PANTHER" id="PTHR34846:SF5">
    <property type="entry name" value="CARBOXYMUCONOLACTONE DECARBOXYLASE-LIKE DOMAIN-CONTAINING PROTEIN"/>
    <property type="match status" value="1"/>
</dbReference>
<dbReference type="SUPFAM" id="SSF69118">
    <property type="entry name" value="AhpD-like"/>
    <property type="match status" value="1"/>
</dbReference>
<protein>
    <submittedName>
        <fullName evidence="3">Carboxymuconolactone decarboxylase family protein</fullName>
    </submittedName>
</protein>
<name>A0ABP5CTY6_9MICO</name>
<dbReference type="EMBL" id="BAAAMK010000013">
    <property type="protein sequence ID" value="GAA1967814.1"/>
    <property type="molecule type" value="Genomic_DNA"/>
</dbReference>
<feature type="domain" description="Carboxymuconolactone decarboxylase-like" evidence="2">
    <location>
        <begin position="72"/>
        <end position="143"/>
    </location>
</feature>
<comment type="caution">
    <text evidence="3">The sequence shown here is derived from an EMBL/GenBank/DDBJ whole genome shotgun (WGS) entry which is preliminary data.</text>
</comment>
<evidence type="ECO:0000313" key="4">
    <source>
        <dbReference type="Proteomes" id="UP001499954"/>
    </source>
</evidence>
<dbReference type="PANTHER" id="PTHR34846">
    <property type="entry name" value="4-CARBOXYMUCONOLACTONE DECARBOXYLASE FAMILY PROTEIN (AFU_ORTHOLOGUE AFUA_6G11590)"/>
    <property type="match status" value="1"/>
</dbReference>
<dbReference type="Gene3D" id="1.20.1290.10">
    <property type="entry name" value="AhpD-like"/>
    <property type="match status" value="1"/>
</dbReference>
<dbReference type="Pfam" id="PF02627">
    <property type="entry name" value="CMD"/>
    <property type="match status" value="1"/>
</dbReference>
<reference evidence="4" key="1">
    <citation type="journal article" date="2019" name="Int. J. Syst. Evol. Microbiol.">
        <title>The Global Catalogue of Microorganisms (GCM) 10K type strain sequencing project: providing services to taxonomists for standard genome sequencing and annotation.</title>
        <authorList>
            <consortium name="The Broad Institute Genomics Platform"/>
            <consortium name="The Broad Institute Genome Sequencing Center for Infectious Disease"/>
            <person name="Wu L."/>
            <person name="Ma J."/>
        </authorList>
    </citation>
    <scope>NUCLEOTIDE SEQUENCE [LARGE SCALE GENOMIC DNA]</scope>
    <source>
        <strain evidence="4">JCM 13584</strain>
    </source>
</reference>
<sequence>MTDTIDTTHPIEAADASEPTVPRVPPRPTDEWTDDVDEAFSVLRAHAPGGAPADGPVQRPKANILGIYAWHPDFIRGWMPFSNHLRKSTLSDRQREIAILRTTWLGYGEYEWAQHVWMSTASGALTEAEVAALSEGPDAAGWSPEDAVLVRSIDEMVTGDRLISEQTWAGIAAQLDRQQLIDFVFTIGTYDMHCIAFRNLGLELEDGMVGFPPGHRAPKDAS</sequence>
<evidence type="ECO:0000259" key="2">
    <source>
        <dbReference type="Pfam" id="PF02627"/>
    </source>
</evidence>
<dbReference type="RefSeq" id="WP_157415683.1">
    <property type="nucleotide sequence ID" value="NZ_BAAAMK010000013.1"/>
</dbReference>
<accession>A0ABP5CTY6</accession>
<gene>
    <name evidence="3" type="ORF">GCM10009717_38450</name>
</gene>
<dbReference type="Proteomes" id="UP001499954">
    <property type="component" value="Unassembled WGS sequence"/>
</dbReference>
<dbReference type="InterPro" id="IPR029032">
    <property type="entry name" value="AhpD-like"/>
</dbReference>
<dbReference type="InterPro" id="IPR003779">
    <property type="entry name" value="CMD-like"/>
</dbReference>
<feature type="region of interest" description="Disordered" evidence="1">
    <location>
        <begin position="1"/>
        <end position="32"/>
    </location>
</feature>
<keyword evidence="4" id="KW-1185">Reference proteome</keyword>
<organism evidence="3 4">
    <name type="scientific">Agromyces allii</name>
    <dbReference type="NCBI Taxonomy" id="393607"/>
    <lineage>
        <taxon>Bacteria</taxon>
        <taxon>Bacillati</taxon>
        <taxon>Actinomycetota</taxon>
        <taxon>Actinomycetes</taxon>
        <taxon>Micrococcales</taxon>
        <taxon>Microbacteriaceae</taxon>
        <taxon>Agromyces</taxon>
    </lineage>
</organism>
<evidence type="ECO:0000313" key="3">
    <source>
        <dbReference type="EMBL" id="GAA1967814.1"/>
    </source>
</evidence>
<proteinExistence type="predicted"/>